<comment type="caution">
    <text evidence="2">The sequence shown here is derived from an EMBL/GenBank/DDBJ whole genome shotgun (WGS) entry which is preliminary data.</text>
</comment>
<dbReference type="Pfam" id="PF16242">
    <property type="entry name" value="Pyrid_ox_like"/>
    <property type="match status" value="1"/>
</dbReference>
<accession>A0A3L9ZPE6</accession>
<dbReference type="EMBL" id="REFH01000010">
    <property type="protein sequence ID" value="RMA74901.1"/>
    <property type="molecule type" value="Genomic_DNA"/>
</dbReference>
<dbReference type="SUPFAM" id="SSF50475">
    <property type="entry name" value="FMN-binding split barrel"/>
    <property type="match status" value="1"/>
</dbReference>
<dbReference type="PANTHER" id="PTHR34818">
    <property type="entry name" value="PROTEIN BLI-3"/>
    <property type="match status" value="1"/>
</dbReference>
<sequence>MSAKGTDYTIEGIDKLKSLVKDITMCLFCTDIKNNDGSTARPMSATHVCDKGNIWFFDQKNSDKNKEIAKDPNVQLFFSHPPKGSYLVVNGHASIVLDRDKIDELWSPAVGIWFEGGKEDPNVSLIKVEPKSAYFWDTDGNQMINFIKMAASVVTGTNLVGGTEGEIKV</sequence>
<evidence type="ECO:0000313" key="3">
    <source>
        <dbReference type="Proteomes" id="UP000280368"/>
    </source>
</evidence>
<proteinExistence type="predicted"/>
<dbReference type="Gene3D" id="2.30.110.10">
    <property type="entry name" value="Electron Transport, Fmn-binding Protein, Chain A"/>
    <property type="match status" value="1"/>
</dbReference>
<dbReference type="Proteomes" id="UP000280368">
    <property type="component" value="Unassembled WGS sequence"/>
</dbReference>
<dbReference type="OrthoDB" id="1432662at2"/>
<dbReference type="InterPro" id="IPR052917">
    <property type="entry name" value="Stress-Dev_Protein"/>
</dbReference>
<name>A0A3L9ZPE6_9FLAO</name>
<reference evidence="2 3" key="1">
    <citation type="submission" date="2018-10" db="EMBL/GenBank/DDBJ databases">
        <title>Genomic Encyclopedia of Archaeal and Bacterial Type Strains, Phase II (KMG-II): from individual species to whole genera.</title>
        <authorList>
            <person name="Goeker M."/>
        </authorList>
    </citation>
    <scope>NUCLEOTIDE SEQUENCE [LARGE SCALE GENOMIC DNA]</scope>
    <source>
        <strain evidence="2 3">DSM 19727</strain>
    </source>
</reference>
<gene>
    <name evidence="2" type="ORF">BC961_2238</name>
</gene>
<dbReference type="PANTHER" id="PTHR34818:SF1">
    <property type="entry name" value="PROTEIN BLI-3"/>
    <property type="match status" value="1"/>
</dbReference>
<organism evidence="2 3">
    <name type="scientific">Flavobacterium weaverense</name>
    <dbReference type="NCBI Taxonomy" id="271156"/>
    <lineage>
        <taxon>Bacteria</taxon>
        <taxon>Pseudomonadati</taxon>
        <taxon>Bacteroidota</taxon>
        <taxon>Flavobacteriia</taxon>
        <taxon>Flavobacteriales</taxon>
        <taxon>Flavobacteriaceae</taxon>
        <taxon>Flavobacterium</taxon>
    </lineage>
</organism>
<dbReference type="AlphaFoldDB" id="A0A3L9ZPE6"/>
<dbReference type="InterPro" id="IPR012349">
    <property type="entry name" value="Split_barrel_FMN-bd"/>
</dbReference>
<evidence type="ECO:0000259" key="1">
    <source>
        <dbReference type="Pfam" id="PF16242"/>
    </source>
</evidence>
<evidence type="ECO:0000313" key="2">
    <source>
        <dbReference type="EMBL" id="RMA74901.1"/>
    </source>
</evidence>
<keyword evidence="3" id="KW-1185">Reference proteome</keyword>
<protein>
    <submittedName>
        <fullName evidence="2">General stress protein 26</fullName>
    </submittedName>
</protein>
<dbReference type="RefSeq" id="WP_121925855.1">
    <property type="nucleotide sequence ID" value="NZ_CBCSGA010000004.1"/>
</dbReference>
<dbReference type="InterPro" id="IPR038725">
    <property type="entry name" value="YdaG_split_barrel_FMN-bd"/>
</dbReference>
<feature type="domain" description="General stress protein FMN-binding split barrel" evidence="1">
    <location>
        <begin position="13"/>
        <end position="158"/>
    </location>
</feature>